<dbReference type="EMBL" id="JAJLJH010000001">
    <property type="protein sequence ID" value="MCK9685674.1"/>
    <property type="molecule type" value="Genomic_DNA"/>
</dbReference>
<evidence type="ECO:0008006" key="3">
    <source>
        <dbReference type="Google" id="ProtNLM"/>
    </source>
</evidence>
<name>A0A9X1YFQ3_9BURK</name>
<dbReference type="SUPFAM" id="SSF54637">
    <property type="entry name" value="Thioesterase/thiol ester dehydrase-isomerase"/>
    <property type="match status" value="2"/>
</dbReference>
<dbReference type="RefSeq" id="WP_275681670.1">
    <property type="nucleotide sequence ID" value="NZ_JAJLJH010000001.1"/>
</dbReference>
<dbReference type="Proteomes" id="UP001139353">
    <property type="component" value="Unassembled WGS sequence"/>
</dbReference>
<sequence>MTAEETSIEAESTEGRITPEDIARARQQIGVPKFAYNKPYNARTGTDALAHFAWACGDDNPLWHDRAYGAKTRWRDQIAFPQFLHATGTNLTPKPDADSKALFKGLFRGVGKYYTGVEWTWWQPIYPDLELFVERFTSEVKVNEKSSFSGGVSVTEIYSDLWVDRAGLPVGRREEAYLSAEREGSKKTGRYADIRRQTYTPDDIARIDEVYAAEQRRASEPRWWEDVSIGDLLTPVAKGPLTMVDVISMHMGLGLSSSGIGPLRYNWRQRQRMPAFFTPDRFGVPDVVQRVHWDHDRAQELGLPTSYDYGQMRTSWLVHLVTNWMGDDAWLWRLGCQSRAFNFMGDATICSGEVVDKRLEEGRPVVELRLAGTNQRGDITVPGTAVVMLPSREHGPVVLPQAPQADARRGARMMQAAADLARARAGR</sequence>
<dbReference type="AlphaFoldDB" id="A0A9X1YFQ3"/>
<dbReference type="Gene3D" id="3.10.129.10">
    <property type="entry name" value="Hotdog Thioesterase"/>
    <property type="match status" value="2"/>
</dbReference>
<keyword evidence="2" id="KW-1185">Reference proteome</keyword>
<reference evidence="1" key="1">
    <citation type="submission" date="2021-11" db="EMBL/GenBank/DDBJ databases">
        <title>BS-T2-15 a new species belonging to the Comamonadaceae family isolated from the soil of a French oak forest.</title>
        <authorList>
            <person name="Mieszkin S."/>
            <person name="Alain K."/>
        </authorList>
    </citation>
    <scope>NUCLEOTIDE SEQUENCE</scope>
    <source>
        <strain evidence="1">BS-T2-15</strain>
    </source>
</reference>
<gene>
    <name evidence="1" type="ORF">LPC04_08125</name>
</gene>
<comment type="caution">
    <text evidence="1">The sequence shown here is derived from an EMBL/GenBank/DDBJ whole genome shotgun (WGS) entry which is preliminary data.</text>
</comment>
<proteinExistence type="predicted"/>
<dbReference type="InterPro" id="IPR029069">
    <property type="entry name" value="HotDog_dom_sf"/>
</dbReference>
<protein>
    <recommendedName>
        <fullName evidence="3">N-terminal of MaoC-like dehydratase domain-containing protein</fullName>
    </recommendedName>
</protein>
<evidence type="ECO:0000313" key="1">
    <source>
        <dbReference type="EMBL" id="MCK9685674.1"/>
    </source>
</evidence>
<evidence type="ECO:0000313" key="2">
    <source>
        <dbReference type="Proteomes" id="UP001139353"/>
    </source>
</evidence>
<organism evidence="1 2">
    <name type="scientific">Scleromatobacter humisilvae</name>
    <dbReference type="NCBI Taxonomy" id="2897159"/>
    <lineage>
        <taxon>Bacteria</taxon>
        <taxon>Pseudomonadati</taxon>
        <taxon>Pseudomonadota</taxon>
        <taxon>Betaproteobacteria</taxon>
        <taxon>Burkholderiales</taxon>
        <taxon>Sphaerotilaceae</taxon>
        <taxon>Scleromatobacter</taxon>
    </lineage>
</organism>
<accession>A0A9X1YFQ3</accession>